<feature type="compositionally biased region" description="Basic and acidic residues" evidence="1">
    <location>
        <begin position="117"/>
        <end position="133"/>
    </location>
</feature>
<evidence type="ECO:0000313" key="3">
    <source>
        <dbReference type="Proteomes" id="UP000184188"/>
    </source>
</evidence>
<dbReference type="VEuPathDB" id="FungiDB:ASPZODRAFT_1212431"/>
<proteinExistence type="predicted"/>
<dbReference type="GeneID" id="34607746"/>
<dbReference type="AlphaFoldDB" id="A0A1L9S7E1"/>
<feature type="region of interest" description="Disordered" evidence="1">
    <location>
        <begin position="101"/>
        <end position="134"/>
    </location>
</feature>
<sequence length="163" mass="18759">MARRRSETICYEEHCTTRMPDAGVGKRAVCQKGDERRHYGMTKGNRGKISERGYVVPSEEGKREKKKRLKTQVDVAKMHQVSMESTDNFLLLKMHIQPWTPEENESRKMKGKGAGQPEEKKFSKRRKMDEHQQKSVLDIMNIGTMKKGSGSRMFSMLFTGGCE</sequence>
<protein>
    <submittedName>
        <fullName evidence="2">Uncharacterized protein</fullName>
    </submittedName>
</protein>
<keyword evidence="3" id="KW-1185">Reference proteome</keyword>
<dbReference type="EMBL" id="KV878354">
    <property type="protein sequence ID" value="OJJ43076.1"/>
    <property type="molecule type" value="Genomic_DNA"/>
</dbReference>
<gene>
    <name evidence="2" type="ORF">ASPZODRAFT_1212431</name>
</gene>
<dbReference type="Proteomes" id="UP000184188">
    <property type="component" value="Unassembled WGS sequence"/>
</dbReference>
<reference evidence="3" key="1">
    <citation type="journal article" date="2017" name="Genome Biol.">
        <title>Comparative genomics reveals high biological diversity and specific adaptations in the industrially and medically important fungal genus Aspergillus.</title>
        <authorList>
            <person name="de Vries R.P."/>
            <person name="Riley R."/>
            <person name="Wiebenga A."/>
            <person name="Aguilar-Osorio G."/>
            <person name="Amillis S."/>
            <person name="Uchima C.A."/>
            <person name="Anderluh G."/>
            <person name="Asadollahi M."/>
            <person name="Askin M."/>
            <person name="Barry K."/>
            <person name="Battaglia E."/>
            <person name="Bayram O."/>
            <person name="Benocci T."/>
            <person name="Braus-Stromeyer S.A."/>
            <person name="Caldana C."/>
            <person name="Canovas D."/>
            <person name="Cerqueira G.C."/>
            <person name="Chen F."/>
            <person name="Chen W."/>
            <person name="Choi C."/>
            <person name="Clum A."/>
            <person name="Dos Santos R.A."/>
            <person name="Damasio A.R."/>
            <person name="Diallinas G."/>
            <person name="Emri T."/>
            <person name="Fekete E."/>
            <person name="Flipphi M."/>
            <person name="Freyberg S."/>
            <person name="Gallo A."/>
            <person name="Gournas C."/>
            <person name="Habgood R."/>
            <person name="Hainaut M."/>
            <person name="Harispe M.L."/>
            <person name="Henrissat B."/>
            <person name="Hilden K.S."/>
            <person name="Hope R."/>
            <person name="Hossain A."/>
            <person name="Karabika E."/>
            <person name="Karaffa L."/>
            <person name="Karanyi Z."/>
            <person name="Krasevec N."/>
            <person name="Kuo A."/>
            <person name="Kusch H."/>
            <person name="LaButti K."/>
            <person name="Lagendijk E.L."/>
            <person name="Lapidus A."/>
            <person name="Levasseur A."/>
            <person name="Lindquist E."/>
            <person name="Lipzen A."/>
            <person name="Logrieco A.F."/>
            <person name="MacCabe A."/>
            <person name="Maekelae M.R."/>
            <person name="Malavazi I."/>
            <person name="Melin P."/>
            <person name="Meyer V."/>
            <person name="Mielnichuk N."/>
            <person name="Miskei M."/>
            <person name="Molnar A.P."/>
            <person name="Mule G."/>
            <person name="Ngan C.Y."/>
            <person name="Orejas M."/>
            <person name="Orosz E."/>
            <person name="Ouedraogo J.P."/>
            <person name="Overkamp K.M."/>
            <person name="Park H.-S."/>
            <person name="Perrone G."/>
            <person name="Piumi F."/>
            <person name="Punt P.J."/>
            <person name="Ram A.F."/>
            <person name="Ramon A."/>
            <person name="Rauscher S."/>
            <person name="Record E."/>
            <person name="Riano-Pachon D.M."/>
            <person name="Robert V."/>
            <person name="Roehrig J."/>
            <person name="Ruller R."/>
            <person name="Salamov A."/>
            <person name="Salih N.S."/>
            <person name="Samson R.A."/>
            <person name="Sandor E."/>
            <person name="Sanguinetti M."/>
            <person name="Schuetze T."/>
            <person name="Sepcic K."/>
            <person name="Shelest E."/>
            <person name="Sherlock G."/>
            <person name="Sophianopoulou V."/>
            <person name="Squina F.M."/>
            <person name="Sun H."/>
            <person name="Susca A."/>
            <person name="Todd R.B."/>
            <person name="Tsang A."/>
            <person name="Unkles S.E."/>
            <person name="van de Wiele N."/>
            <person name="van Rossen-Uffink D."/>
            <person name="Oliveira J.V."/>
            <person name="Vesth T.C."/>
            <person name="Visser J."/>
            <person name="Yu J.-H."/>
            <person name="Zhou M."/>
            <person name="Andersen M.R."/>
            <person name="Archer D.B."/>
            <person name="Baker S.E."/>
            <person name="Benoit I."/>
            <person name="Brakhage A.A."/>
            <person name="Braus G.H."/>
            <person name="Fischer R."/>
            <person name="Frisvad J.C."/>
            <person name="Goldman G.H."/>
            <person name="Houbraken J."/>
            <person name="Oakley B."/>
            <person name="Pocsi I."/>
            <person name="Scazzocchio C."/>
            <person name="Seiboth B."/>
            <person name="vanKuyk P.A."/>
            <person name="Wortman J."/>
            <person name="Dyer P.S."/>
            <person name="Grigoriev I.V."/>
        </authorList>
    </citation>
    <scope>NUCLEOTIDE SEQUENCE [LARGE SCALE GENOMIC DNA]</scope>
    <source>
        <strain evidence="3">CBS 506.65</strain>
    </source>
</reference>
<accession>A0A1L9S7E1</accession>
<name>A0A1L9S7E1_9EURO</name>
<evidence type="ECO:0000256" key="1">
    <source>
        <dbReference type="SAM" id="MobiDB-lite"/>
    </source>
</evidence>
<organism evidence="2 3">
    <name type="scientific">Penicilliopsis zonata CBS 506.65</name>
    <dbReference type="NCBI Taxonomy" id="1073090"/>
    <lineage>
        <taxon>Eukaryota</taxon>
        <taxon>Fungi</taxon>
        <taxon>Dikarya</taxon>
        <taxon>Ascomycota</taxon>
        <taxon>Pezizomycotina</taxon>
        <taxon>Eurotiomycetes</taxon>
        <taxon>Eurotiomycetidae</taxon>
        <taxon>Eurotiales</taxon>
        <taxon>Aspergillaceae</taxon>
        <taxon>Penicilliopsis</taxon>
    </lineage>
</organism>
<evidence type="ECO:0000313" key="2">
    <source>
        <dbReference type="EMBL" id="OJJ43076.1"/>
    </source>
</evidence>
<dbReference type="RefSeq" id="XP_022577586.1">
    <property type="nucleotide sequence ID" value="XM_022721281.1"/>
</dbReference>